<gene>
    <name evidence="8" type="ORF">L21TH_0263</name>
</gene>
<feature type="transmembrane region" description="Helical" evidence="7">
    <location>
        <begin position="192"/>
        <end position="210"/>
    </location>
</feature>
<feature type="binding site" evidence="6">
    <location>
        <position position="135"/>
    </location>
    <ligand>
        <name>Mg(2+)</name>
        <dbReference type="ChEBI" id="CHEBI:18420"/>
    </ligand>
</feature>
<keyword evidence="6" id="KW-0479">Metal-binding</keyword>
<evidence type="ECO:0000256" key="7">
    <source>
        <dbReference type="SAM" id="Phobius"/>
    </source>
</evidence>
<dbReference type="InterPro" id="IPR000715">
    <property type="entry name" value="Glycosyl_transferase_4"/>
</dbReference>
<keyword evidence="6" id="KW-0460">Magnesium</keyword>
<feature type="transmembrane region" description="Helical" evidence="7">
    <location>
        <begin position="142"/>
        <end position="162"/>
    </location>
</feature>
<keyword evidence="9" id="KW-1185">Reference proteome</keyword>
<comment type="caution">
    <text evidence="8">The sequence shown here is derived from an EMBL/GenBank/DDBJ whole genome shotgun (WGS) entry which is preliminary data.</text>
</comment>
<sequence length="297" mass="33197">MIFLIALLTSYLSIYGIISMINKESLNRSNHKKSLYQGIVVYIIFIILTFILIGVENIVIGITLGGLILFSICVFDTFKGIKNILIVIPAIIVCMLNIRIYGTTNPLTGQYFLFSYWIQYIITIIWLFVVMNIINMLNKINGLAPGIVSISSLTLFIVALVMEQPVSALVAVILSGTSLGLVRSRKYLDEHFIKNIEGVFLGFILGIIAVDGAFKSVTILSLIIPLFVISLPLLNKFNKLLKFVVSNKGKKNDNKDNTSLRLHIEFNDTQSSLFMYIVSICLSFASIIILLIHLKHS</sequence>
<evidence type="ECO:0000313" key="8">
    <source>
        <dbReference type="EMBL" id="EOD01657.1"/>
    </source>
</evidence>
<evidence type="ECO:0000256" key="6">
    <source>
        <dbReference type="PIRSR" id="PIRSR600715-1"/>
    </source>
</evidence>
<keyword evidence="5 7" id="KW-0472">Membrane</keyword>
<feature type="transmembrane region" description="Helical" evidence="7">
    <location>
        <begin position="84"/>
        <end position="102"/>
    </location>
</feature>
<dbReference type="Proteomes" id="UP000013378">
    <property type="component" value="Unassembled WGS sequence"/>
</dbReference>
<dbReference type="AlphaFoldDB" id="R1AY97"/>
<dbReference type="GO" id="GO:0016020">
    <property type="term" value="C:membrane"/>
    <property type="evidence" value="ECO:0007669"/>
    <property type="project" value="UniProtKB-SubCell"/>
</dbReference>
<dbReference type="RefSeq" id="WP_006307072.1">
    <property type="nucleotide sequence ID" value="NZ_ARZA01000040.1"/>
</dbReference>
<accession>R1AY97</accession>
<dbReference type="GO" id="GO:0046872">
    <property type="term" value="F:metal ion binding"/>
    <property type="evidence" value="ECO:0007669"/>
    <property type="project" value="UniProtKB-KW"/>
</dbReference>
<name>R1AY97_9FIRM</name>
<reference evidence="8 9" key="1">
    <citation type="journal article" date="2015" name="Geomicrobiol. J.">
        <title>Caldisalinibacter kiritimatiensis gen. nov., sp. nov., a moderately thermohalophilic thiosulfate-reducing bacterium from a hypersaline microbial mat.</title>
        <authorList>
            <person name="Ben Hania W."/>
            <person name="Joseph M."/>
            <person name="Fiebig A."/>
            <person name="Bunk B."/>
            <person name="Klenk H.-P."/>
            <person name="Fardeau M.-L."/>
            <person name="Spring S."/>
        </authorList>
    </citation>
    <scope>NUCLEOTIDE SEQUENCE [LARGE SCALE GENOMIC DNA]</scope>
    <source>
        <strain evidence="8 9">L21-TH-D2</strain>
    </source>
</reference>
<keyword evidence="4 7" id="KW-1133">Transmembrane helix</keyword>
<comment type="cofactor">
    <cofactor evidence="6">
        <name>Mg(2+)</name>
        <dbReference type="ChEBI" id="CHEBI:18420"/>
    </cofactor>
</comment>
<proteinExistence type="predicted"/>
<dbReference type="PATRIC" id="fig|1304284.3.peg.257"/>
<evidence type="ECO:0000256" key="4">
    <source>
        <dbReference type="ARBA" id="ARBA00022989"/>
    </source>
</evidence>
<evidence type="ECO:0000256" key="3">
    <source>
        <dbReference type="ARBA" id="ARBA00022692"/>
    </source>
</evidence>
<feature type="transmembrane region" description="Helical" evidence="7">
    <location>
        <begin position="273"/>
        <end position="294"/>
    </location>
</feature>
<dbReference type="STRING" id="1304284.L21TH_0263"/>
<dbReference type="Pfam" id="PF00953">
    <property type="entry name" value="Glycos_transf_4"/>
    <property type="match status" value="1"/>
</dbReference>
<keyword evidence="3 7" id="KW-0812">Transmembrane</keyword>
<feature type="transmembrane region" description="Helical" evidence="7">
    <location>
        <begin position="58"/>
        <end position="77"/>
    </location>
</feature>
<dbReference type="OrthoDB" id="9805475at2"/>
<feature type="transmembrane region" description="Helical" evidence="7">
    <location>
        <begin position="6"/>
        <end position="22"/>
    </location>
</feature>
<protein>
    <submittedName>
        <fullName evidence="8">UDP-N-acetylmuramyl pentapeptide phosphotransferase/UDP-N-acetylglucosamine-1-phosphate transferase</fullName>
    </submittedName>
</protein>
<keyword evidence="2 8" id="KW-0808">Transferase</keyword>
<feature type="transmembrane region" description="Helical" evidence="7">
    <location>
        <begin position="168"/>
        <end position="185"/>
    </location>
</feature>
<comment type="subcellular location">
    <subcellularLocation>
        <location evidence="1">Membrane</location>
        <topology evidence="1">Multi-pass membrane protein</topology>
    </subcellularLocation>
</comment>
<feature type="transmembrane region" description="Helical" evidence="7">
    <location>
        <begin position="114"/>
        <end position="135"/>
    </location>
</feature>
<organism evidence="8 9">
    <name type="scientific">Caldisalinibacter kiritimatiensis</name>
    <dbReference type="NCBI Taxonomy" id="1304284"/>
    <lineage>
        <taxon>Bacteria</taxon>
        <taxon>Bacillati</taxon>
        <taxon>Bacillota</taxon>
        <taxon>Tissierellia</taxon>
        <taxon>Tissierellales</taxon>
        <taxon>Thermohalobacteraceae</taxon>
        <taxon>Caldisalinibacter</taxon>
    </lineage>
</organism>
<dbReference type="GO" id="GO:0016780">
    <property type="term" value="F:phosphotransferase activity, for other substituted phosphate groups"/>
    <property type="evidence" value="ECO:0007669"/>
    <property type="project" value="InterPro"/>
</dbReference>
<evidence type="ECO:0000256" key="2">
    <source>
        <dbReference type="ARBA" id="ARBA00022679"/>
    </source>
</evidence>
<dbReference type="eggNOG" id="COG0472">
    <property type="taxonomic scope" value="Bacteria"/>
</dbReference>
<dbReference type="EMBL" id="ARZA01000040">
    <property type="protein sequence ID" value="EOD01657.1"/>
    <property type="molecule type" value="Genomic_DNA"/>
</dbReference>
<evidence type="ECO:0000313" key="9">
    <source>
        <dbReference type="Proteomes" id="UP000013378"/>
    </source>
</evidence>
<evidence type="ECO:0000256" key="5">
    <source>
        <dbReference type="ARBA" id="ARBA00023136"/>
    </source>
</evidence>
<feature type="transmembrane region" description="Helical" evidence="7">
    <location>
        <begin position="34"/>
        <end position="52"/>
    </location>
</feature>
<evidence type="ECO:0000256" key="1">
    <source>
        <dbReference type="ARBA" id="ARBA00004141"/>
    </source>
</evidence>